<evidence type="ECO:0000313" key="2">
    <source>
        <dbReference type="Proteomes" id="UP000078348"/>
    </source>
</evidence>
<keyword evidence="2" id="KW-1185">Reference proteome</keyword>
<sequence length="161" mass="17735">MIRVASSVTRSLGRIAPKLFCRGMGDLDQYTIYDKAEGTYFEELDEEGFLINGDYYKGGVLAFNDIALLWDVNKLEDLTVDSIKPVTLYNPSIDMLIIGTGKVTAPVPKDVVDYLHKFGISVESMSSSTAAANFNFMHDDKARVGVALIPEQPAEKVFESA</sequence>
<dbReference type="Proteomes" id="UP000078348">
    <property type="component" value="Unassembled WGS sequence"/>
</dbReference>
<evidence type="ECO:0000313" key="1">
    <source>
        <dbReference type="EMBL" id="OAO14346.1"/>
    </source>
</evidence>
<dbReference type="OrthoDB" id="20681at2759"/>
<reference evidence="1 2" key="1">
    <citation type="submission" date="2016-05" db="EMBL/GenBank/DDBJ databases">
        <title>Nuclear genome of Blastocystis sp. subtype 1 NandII.</title>
        <authorList>
            <person name="Gentekaki E."/>
            <person name="Curtis B."/>
            <person name="Stairs C."/>
            <person name="Eme L."/>
            <person name="Herman E."/>
            <person name="Klimes V."/>
            <person name="Arias M.C."/>
            <person name="Elias M."/>
            <person name="Hilliou F."/>
            <person name="Klute M."/>
            <person name="Malik S.-B."/>
            <person name="Pightling A."/>
            <person name="Rachubinski R."/>
            <person name="Salas D."/>
            <person name="Schlacht A."/>
            <person name="Suga H."/>
            <person name="Archibald J."/>
            <person name="Ball S.G."/>
            <person name="Clark G."/>
            <person name="Dacks J."/>
            <person name="Van Der Giezen M."/>
            <person name="Tsaousis A."/>
            <person name="Roger A."/>
        </authorList>
    </citation>
    <scope>NUCLEOTIDE SEQUENCE [LARGE SCALE GENOMIC DNA]</scope>
    <source>
        <strain evidence="2">ATCC 50177 / NandII</strain>
    </source>
</reference>
<gene>
    <name evidence="1" type="ORF">AV274_3936</name>
</gene>
<dbReference type="Gene3D" id="3.40.1230.10">
    <property type="entry name" value="MTH938-like"/>
    <property type="match status" value="1"/>
</dbReference>
<dbReference type="InterPro" id="IPR036748">
    <property type="entry name" value="MTH938-like_sf"/>
</dbReference>
<proteinExistence type="predicted"/>
<comment type="caution">
    <text evidence="1">The sequence shown here is derived from an EMBL/GenBank/DDBJ whole genome shotgun (WGS) entry which is preliminary data.</text>
</comment>
<dbReference type="Pfam" id="PF04430">
    <property type="entry name" value="DUF498"/>
    <property type="match status" value="1"/>
</dbReference>
<dbReference type="GO" id="GO:0005743">
    <property type="term" value="C:mitochondrial inner membrane"/>
    <property type="evidence" value="ECO:0007669"/>
    <property type="project" value="TreeGrafter"/>
</dbReference>
<organism evidence="1 2">
    <name type="scientific">Blastocystis sp. subtype 1 (strain ATCC 50177 / NandII)</name>
    <dbReference type="NCBI Taxonomy" id="478820"/>
    <lineage>
        <taxon>Eukaryota</taxon>
        <taxon>Sar</taxon>
        <taxon>Stramenopiles</taxon>
        <taxon>Bigyra</taxon>
        <taxon>Opalozoa</taxon>
        <taxon>Opalinata</taxon>
        <taxon>Blastocystidae</taxon>
        <taxon>Blastocystis</taxon>
    </lineage>
</organism>
<evidence type="ECO:0008006" key="3">
    <source>
        <dbReference type="Google" id="ProtNLM"/>
    </source>
</evidence>
<dbReference type="SUPFAM" id="SSF64076">
    <property type="entry name" value="MTH938-like"/>
    <property type="match status" value="1"/>
</dbReference>
<dbReference type="EMBL" id="LXWW01000255">
    <property type="protein sequence ID" value="OAO14346.1"/>
    <property type="molecule type" value="Genomic_DNA"/>
</dbReference>
<dbReference type="GO" id="GO:0032981">
    <property type="term" value="P:mitochondrial respiratory chain complex I assembly"/>
    <property type="evidence" value="ECO:0007669"/>
    <property type="project" value="TreeGrafter"/>
</dbReference>
<name>A0A196SDG0_BLAHN</name>
<dbReference type="InterPro" id="IPR007523">
    <property type="entry name" value="NDUFAF3/AAMDC"/>
</dbReference>
<accession>A0A196SDG0</accession>
<dbReference type="AlphaFoldDB" id="A0A196SDG0"/>
<protein>
    <recommendedName>
        <fullName evidence="3">NADH dehydrogenase [ubiquinone] 1 alpha subcomplex assembly factor 3</fullName>
    </recommendedName>
</protein>
<dbReference type="PANTHER" id="PTHR21192:SF2">
    <property type="entry name" value="NADH DEHYDROGENASE [UBIQUINONE] 1 ALPHA SUBCOMPLEX ASSEMBLY FACTOR 3"/>
    <property type="match status" value="1"/>
</dbReference>
<dbReference type="PANTHER" id="PTHR21192">
    <property type="entry name" value="NUCLEAR PROTEIN E3-3"/>
    <property type="match status" value="1"/>
</dbReference>
<dbReference type="STRING" id="478820.A0A196SDG0"/>